<keyword evidence="3" id="KW-0804">Transcription</keyword>
<evidence type="ECO:0000259" key="6">
    <source>
        <dbReference type="PROSITE" id="PS50048"/>
    </source>
</evidence>
<dbReference type="InterPro" id="IPR036864">
    <property type="entry name" value="Zn2-C6_fun-type_DNA-bd_sf"/>
</dbReference>
<evidence type="ECO:0000256" key="2">
    <source>
        <dbReference type="ARBA" id="ARBA00023015"/>
    </source>
</evidence>
<dbReference type="GO" id="GO:0006351">
    <property type="term" value="P:DNA-templated transcription"/>
    <property type="evidence" value="ECO:0007669"/>
    <property type="project" value="InterPro"/>
</dbReference>
<dbReference type="Pfam" id="PF04082">
    <property type="entry name" value="Fungal_trans"/>
    <property type="match status" value="1"/>
</dbReference>
<dbReference type="Pfam" id="PF00172">
    <property type="entry name" value="Zn_clus"/>
    <property type="match status" value="1"/>
</dbReference>
<dbReference type="SUPFAM" id="SSF57701">
    <property type="entry name" value="Zn2/Cys6 DNA-binding domain"/>
    <property type="match status" value="1"/>
</dbReference>
<gene>
    <name evidence="7" type="ORF">AC631_02124</name>
</gene>
<evidence type="ECO:0000256" key="1">
    <source>
        <dbReference type="ARBA" id="ARBA00022723"/>
    </source>
</evidence>
<sequence length="784" mass="89389">MEKAKTRKKITKACDNCKRRKLKCSGDLPCSLCKQKDFECEYVKVDKRTLKGQRKAINASASEDKTAVKILEEDRTVEPKYGRNSKRHSTAYPEHSPGSICNDYGTQRTEATTGRSTLMVSNNGNHHNSVGRTNSIVTLNNTGSITQGSKYLPKNLEPLLSFPIEDEVENNIHGKSSIGMSSRGTHLEKAIDDNEDDHGLSNEDGRNTRLLRDSGGNLRYIGESSPLSLLFESRNIFYKNLGHTKFTDDPRRMSIVDEPGKHVSGIPVQLPTKQDCDTLVKVFDENINHTFYVFDSNYLKHCLVDCIYKSPNRAPNNKLALMHLVLALGSLFAEISPEYSIKELQYNDSAAYFESGFTLIRNSEDNGGLWLSEAYFLIYFYYQSTCKRSTSWLMLNMAIKNAQALGLHRRFINESFKDVAYVKHRRRLWQSLYICDRISSILLGRPLSIGDYDWDDFGACAPRGPLKSNDDFRALCQMETAKIAKINGKIVENFYGEGKINTIRAKKLAIELRKWSMDLRNEIQIDRLFTWDETLSEDLFYPLLLTHLSQLYGIVLLSRPFFMYLSFQTLQATEKAEFLLTNFRNACIKAAILTIKFIDYFLAKFHRRMELFTTINCCFNSALILGLQIMHEKINEAQGKVMEYNIMLLMETLDRARNILSKYGPMSATSARFSDIISNMQSSFRDKFSFPTDNGAAQIQTRLPEIPITPSMNLNETGGNTFNGINTPGFNLAPDLDNMLDFQQFFLPPESASPSNTETSDKQDIMDLFMYNFGKSDILFDNRF</sequence>
<dbReference type="CDD" id="cd00067">
    <property type="entry name" value="GAL4"/>
    <property type="match status" value="1"/>
</dbReference>
<dbReference type="InterPro" id="IPR001138">
    <property type="entry name" value="Zn2Cys6_DnaBD"/>
</dbReference>
<dbReference type="Proteomes" id="UP000054251">
    <property type="component" value="Unassembled WGS sequence"/>
</dbReference>
<dbReference type="SMART" id="SM00906">
    <property type="entry name" value="Fungal_trans"/>
    <property type="match status" value="1"/>
</dbReference>
<dbReference type="GO" id="GO:0000981">
    <property type="term" value="F:DNA-binding transcription factor activity, RNA polymerase II-specific"/>
    <property type="evidence" value="ECO:0007669"/>
    <property type="project" value="InterPro"/>
</dbReference>
<dbReference type="GO" id="GO:0003677">
    <property type="term" value="F:DNA binding"/>
    <property type="evidence" value="ECO:0007669"/>
    <property type="project" value="InterPro"/>
</dbReference>
<dbReference type="SMART" id="SM00066">
    <property type="entry name" value="GAL4"/>
    <property type="match status" value="1"/>
</dbReference>
<keyword evidence="8" id="KW-1185">Reference proteome</keyword>
<dbReference type="InterPro" id="IPR051127">
    <property type="entry name" value="Fungal_SecMet_Regulators"/>
</dbReference>
<evidence type="ECO:0000313" key="7">
    <source>
        <dbReference type="EMBL" id="KSA02128.1"/>
    </source>
</evidence>
<reference evidence="7 8" key="1">
    <citation type="submission" date="2015-11" db="EMBL/GenBank/DDBJ databases">
        <title>The genome of Debaryomyces fabryi.</title>
        <authorList>
            <person name="Tafer H."/>
            <person name="Lopandic K."/>
        </authorList>
    </citation>
    <scope>NUCLEOTIDE SEQUENCE [LARGE SCALE GENOMIC DNA]</scope>
    <source>
        <strain evidence="7 8">CBS 789</strain>
    </source>
</reference>
<keyword evidence="1" id="KW-0479">Metal-binding</keyword>
<comment type="caution">
    <text evidence="7">The sequence shown here is derived from an EMBL/GenBank/DDBJ whole genome shotgun (WGS) entry which is preliminary data.</text>
</comment>
<evidence type="ECO:0000256" key="4">
    <source>
        <dbReference type="ARBA" id="ARBA00023242"/>
    </source>
</evidence>
<dbReference type="PROSITE" id="PS50048">
    <property type="entry name" value="ZN2_CY6_FUNGAL_2"/>
    <property type="match status" value="1"/>
</dbReference>
<evidence type="ECO:0000313" key="8">
    <source>
        <dbReference type="Proteomes" id="UP000054251"/>
    </source>
</evidence>
<dbReference type="CDD" id="cd12148">
    <property type="entry name" value="fungal_TF_MHR"/>
    <property type="match status" value="1"/>
</dbReference>
<protein>
    <submittedName>
        <fullName evidence="7">Fungal Zn(2)-Cys(6) binuclear cluster domain-containing protein</fullName>
    </submittedName>
</protein>
<dbReference type="EMBL" id="LMYN01000034">
    <property type="protein sequence ID" value="KSA02128.1"/>
    <property type="molecule type" value="Genomic_DNA"/>
</dbReference>
<dbReference type="AlphaFoldDB" id="A0A0V1Q0Z1"/>
<dbReference type="PROSITE" id="PS00463">
    <property type="entry name" value="ZN2_CY6_FUNGAL_1"/>
    <property type="match status" value="1"/>
</dbReference>
<dbReference type="GeneID" id="26839133"/>
<dbReference type="OrthoDB" id="3364175at2759"/>
<evidence type="ECO:0000256" key="3">
    <source>
        <dbReference type="ARBA" id="ARBA00023163"/>
    </source>
</evidence>
<feature type="region of interest" description="Disordered" evidence="5">
    <location>
        <begin position="79"/>
        <end position="105"/>
    </location>
</feature>
<accession>A0A0V1Q0Z1</accession>
<evidence type="ECO:0000256" key="5">
    <source>
        <dbReference type="SAM" id="MobiDB-lite"/>
    </source>
</evidence>
<feature type="domain" description="Zn(2)-C6 fungal-type" evidence="6">
    <location>
        <begin position="13"/>
        <end position="42"/>
    </location>
</feature>
<dbReference type="GO" id="GO:0008270">
    <property type="term" value="F:zinc ion binding"/>
    <property type="evidence" value="ECO:0007669"/>
    <property type="project" value="InterPro"/>
</dbReference>
<dbReference type="RefSeq" id="XP_015468230.1">
    <property type="nucleotide sequence ID" value="XM_015610954.1"/>
</dbReference>
<organism evidence="7 8">
    <name type="scientific">Debaryomyces fabryi</name>
    <dbReference type="NCBI Taxonomy" id="58627"/>
    <lineage>
        <taxon>Eukaryota</taxon>
        <taxon>Fungi</taxon>
        <taxon>Dikarya</taxon>
        <taxon>Ascomycota</taxon>
        <taxon>Saccharomycotina</taxon>
        <taxon>Pichiomycetes</taxon>
        <taxon>Debaryomycetaceae</taxon>
        <taxon>Debaryomyces</taxon>
    </lineage>
</organism>
<name>A0A0V1Q0Z1_9ASCO</name>
<keyword evidence="2" id="KW-0805">Transcription regulation</keyword>
<dbReference type="InterPro" id="IPR007219">
    <property type="entry name" value="XnlR_reg_dom"/>
</dbReference>
<dbReference type="PANTHER" id="PTHR47424">
    <property type="entry name" value="REGULATORY PROTEIN GAL4"/>
    <property type="match status" value="1"/>
</dbReference>
<dbReference type="PANTHER" id="PTHR47424:SF6">
    <property type="entry name" value="PROLINE UTILIZATION TRANS-ACTIVATOR"/>
    <property type="match status" value="1"/>
</dbReference>
<proteinExistence type="predicted"/>
<keyword evidence="4" id="KW-0539">Nucleus</keyword>
<dbReference type="Gene3D" id="4.10.240.10">
    <property type="entry name" value="Zn(2)-C6 fungal-type DNA-binding domain"/>
    <property type="match status" value="1"/>
</dbReference>